<keyword evidence="7" id="KW-0547">Nucleotide-binding</keyword>
<dbReference type="FunFam" id="3.40.50.300:FF:000679">
    <property type="entry name" value="Thymidylate kinase"/>
    <property type="match status" value="1"/>
</dbReference>
<sequence length="205" mass="23261">MGRGALILVEGLDRAGKTTQTSELVTRLRNEGLNVELIKFPDRTTPIGKLINSYLVDKSFQLSDESAHLLFSANRWELSRGIKEKLHNGTIVVLDRYVYSGVAYTAAKGLDAQWCLNPDIGLPRPDLTIFLNLNDSQSSRGGFGDERYEVTEFQQQVKLQFEKFFNEPNWNTLVVDGKNIKEVAEEVWPLVQEVLSKDLKQVELF</sequence>
<dbReference type="NCBIfam" id="TIGR00041">
    <property type="entry name" value="DTMP_kinase"/>
    <property type="match status" value="1"/>
</dbReference>
<evidence type="ECO:0000256" key="4">
    <source>
        <dbReference type="ARBA" id="ARBA00017144"/>
    </source>
</evidence>
<evidence type="ECO:0000256" key="8">
    <source>
        <dbReference type="ARBA" id="ARBA00022777"/>
    </source>
</evidence>
<evidence type="ECO:0000256" key="9">
    <source>
        <dbReference type="ARBA" id="ARBA00022840"/>
    </source>
</evidence>
<reference evidence="12" key="1">
    <citation type="journal article" date="2015" name="J. Biotechnol.">
        <title>The structure of the Cyberlindnera jadinii genome and its relation to Candida utilis analyzed by the occurrence of single nucleotide polymorphisms.</title>
        <authorList>
            <person name="Rupp O."/>
            <person name="Brinkrolf K."/>
            <person name="Buerth C."/>
            <person name="Kunigo M."/>
            <person name="Schneider J."/>
            <person name="Jaenicke S."/>
            <person name="Goesmann A."/>
            <person name="Puehler A."/>
            <person name="Jaeger K.-E."/>
            <person name="Ernst J.F."/>
        </authorList>
    </citation>
    <scope>NUCLEOTIDE SEQUENCE [LARGE SCALE GENOMIC DNA]</scope>
    <source>
        <strain evidence="12">ATCC 18201 / CBS 1600 / BCRC 20928 / JCM 3617 / NBRC 0987 / NRRL Y-1542</strain>
    </source>
</reference>
<evidence type="ECO:0000256" key="1">
    <source>
        <dbReference type="ARBA" id="ARBA00004992"/>
    </source>
</evidence>
<dbReference type="GO" id="GO:0006235">
    <property type="term" value="P:dTTP biosynthetic process"/>
    <property type="evidence" value="ECO:0007669"/>
    <property type="project" value="TreeGrafter"/>
</dbReference>
<dbReference type="GO" id="GO:0006227">
    <property type="term" value="P:dUDP biosynthetic process"/>
    <property type="evidence" value="ECO:0007669"/>
    <property type="project" value="TreeGrafter"/>
</dbReference>
<dbReference type="InterPro" id="IPR039430">
    <property type="entry name" value="Thymidylate_kin-like_dom"/>
</dbReference>
<keyword evidence="9" id="KW-0067">ATP-binding</keyword>
<evidence type="ECO:0000256" key="6">
    <source>
        <dbReference type="ARBA" id="ARBA00022727"/>
    </source>
</evidence>
<feature type="domain" description="Thymidylate kinase-like" evidence="10">
    <location>
        <begin position="9"/>
        <end position="186"/>
    </location>
</feature>
<gene>
    <name evidence="11" type="primary">CDC8</name>
    <name evidence="11" type="ORF">BN1211_3971</name>
</gene>
<comment type="pathway">
    <text evidence="1">Pyrimidine metabolism; dTTP biosynthesis.</text>
</comment>
<dbReference type="Pfam" id="PF02223">
    <property type="entry name" value="Thymidylate_kin"/>
    <property type="match status" value="1"/>
</dbReference>
<dbReference type="HAMAP" id="MF_00165">
    <property type="entry name" value="Thymidylate_kinase"/>
    <property type="match status" value="1"/>
</dbReference>
<dbReference type="AlphaFoldDB" id="A0A0H5C5F7"/>
<evidence type="ECO:0000256" key="5">
    <source>
        <dbReference type="ARBA" id="ARBA00022679"/>
    </source>
</evidence>
<evidence type="ECO:0000313" key="12">
    <source>
        <dbReference type="Proteomes" id="UP000038830"/>
    </source>
</evidence>
<evidence type="ECO:0000256" key="3">
    <source>
        <dbReference type="ARBA" id="ARBA00012980"/>
    </source>
</evidence>
<dbReference type="Gene3D" id="3.40.50.300">
    <property type="entry name" value="P-loop containing nucleotide triphosphate hydrolases"/>
    <property type="match status" value="1"/>
</dbReference>
<evidence type="ECO:0000256" key="7">
    <source>
        <dbReference type="ARBA" id="ARBA00022741"/>
    </source>
</evidence>
<dbReference type="PROSITE" id="PS01331">
    <property type="entry name" value="THYMIDYLATE_KINASE"/>
    <property type="match status" value="1"/>
</dbReference>
<dbReference type="EMBL" id="CDQK01000004">
    <property type="protein sequence ID" value="CEP23390.1"/>
    <property type="molecule type" value="Genomic_DNA"/>
</dbReference>
<organism evidence="11 12">
    <name type="scientific">Cyberlindnera jadinii (strain ATCC 18201 / CBS 1600 / BCRC 20928 / JCM 3617 / NBRC 0987 / NRRL Y-1542)</name>
    <name type="common">Torula yeast</name>
    <name type="synonym">Candida utilis</name>
    <dbReference type="NCBI Taxonomy" id="983966"/>
    <lineage>
        <taxon>Eukaryota</taxon>
        <taxon>Fungi</taxon>
        <taxon>Dikarya</taxon>
        <taxon>Ascomycota</taxon>
        <taxon>Saccharomycotina</taxon>
        <taxon>Saccharomycetes</taxon>
        <taxon>Phaffomycetales</taxon>
        <taxon>Phaffomycetaceae</taxon>
        <taxon>Cyberlindnera</taxon>
    </lineage>
</organism>
<evidence type="ECO:0000256" key="2">
    <source>
        <dbReference type="ARBA" id="ARBA00009776"/>
    </source>
</evidence>
<evidence type="ECO:0000313" key="11">
    <source>
        <dbReference type="EMBL" id="CEP23390.1"/>
    </source>
</evidence>
<dbReference type="GO" id="GO:0005829">
    <property type="term" value="C:cytosol"/>
    <property type="evidence" value="ECO:0007669"/>
    <property type="project" value="TreeGrafter"/>
</dbReference>
<proteinExistence type="inferred from homology"/>
<dbReference type="GO" id="GO:0004550">
    <property type="term" value="F:nucleoside diphosphate kinase activity"/>
    <property type="evidence" value="ECO:0007669"/>
    <property type="project" value="TreeGrafter"/>
</dbReference>
<dbReference type="InterPro" id="IPR018094">
    <property type="entry name" value="Thymidylate_kinase"/>
</dbReference>
<keyword evidence="8 11" id="KW-0418">Kinase</keyword>
<dbReference type="PANTHER" id="PTHR10344:SF1">
    <property type="entry name" value="THYMIDYLATE KINASE"/>
    <property type="match status" value="1"/>
</dbReference>
<keyword evidence="6" id="KW-0545">Nucleotide biosynthesis</keyword>
<evidence type="ECO:0000259" key="10">
    <source>
        <dbReference type="Pfam" id="PF02223"/>
    </source>
</evidence>
<dbReference type="Proteomes" id="UP000038830">
    <property type="component" value="Unassembled WGS sequence"/>
</dbReference>
<protein>
    <recommendedName>
        <fullName evidence="4">Thymidylate kinase</fullName>
        <ecNumber evidence="3">2.7.4.9</ecNumber>
    </recommendedName>
</protein>
<dbReference type="InterPro" id="IPR018095">
    <property type="entry name" value="Thymidylate_kin_CS"/>
</dbReference>
<dbReference type="GO" id="GO:0004798">
    <property type="term" value="F:dTMP kinase activity"/>
    <property type="evidence" value="ECO:0007669"/>
    <property type="project" value="UniProtKB-EC"/>
</dbReference>
<dbReference type="EC" id="2.7.4.9" evidence="3"/>
<dbReference type="PANTHER" id="PTHR10344">
    <property type="entry name" value="THYMIDYLATE KINASE"/>
    <property type="match status" value="1"/>
</dbReference>
<dbReference type="GO" id="GO:0005634">
    <property type="term" value="C:nucleus"/>
    <property type="evidence" value="ECO:0007669"/>
    <property type="project" value="TreeGrafter"/>
</dbReference>
<keyword evidence="5" id="KW-0808">Transferase</keyword>
<dbReference type="CDD" id="cd01672">
    <property type="entry name" value="TMPK"/>
    <property type="match status" value="1"/>
</dbReference>
<dbReference type="GO" id="GO:0006233">
    <property type="term" value="P:dTDP biosynthetic process"/>
    <property type="evidence" value="ECO:0007669"/>
    <property type="project" value="InterPro"/>
</dbReference>
<comment type="similarity">
    <text evidence="2">Belongs to the thymidylate kinase family.</text>
</comment>
<dbReference type="SUPFAM" id="SSF52540">
    <property type="entry name" value="P-loop containing nucleoside triphosphate hydrolases"/>
    <property type="match status" value="1"/>
</dbReference>
<name>A0A0H5C5F7_CYBJN</name>
<accession>A0A0H5C5F7</accession>
<dbReference type="GO" id="GO:0005524">
    <property type="term" value="F:ATP binding"/>
    <property type="evidence" value="ECO:0007669"/>
    <property type="project" value="UniProtKB-KW"/>
</dbReference>
<dbReference type="InterPro" id="IPR027417">
    <property type="entry name" value="P-loop_NTPase"/>
</dbReference>